<dbReference type="EnsemblMetazoa" id="AAEL018187-RM">
    <property type="protein sequence ID" value="AAEL018187-PM"/>
    <property type="gene ID" value="AAEL018187"/>
</dbReference>
<feature type="DNA-binding region" description="Fork-head" evidence="7">
    <location>
        <begin position="362"/>
        <end position="459"/>
    </location>
</feature>
<dbReference type="FunCoup" id="A0A6I8THF8">
    <property type="interactions" value="156"/>
</dbReference>
<dbReference type="SMART" id="SM00339">
    <property type="entry name" value="FH"/>
    <property type="match status" value="1"/>
</dbReference>
<dbReference type="PANTHER" id="PTHR46721">
    <property type="entry name" value="FORKHEAD BOX PROTEIN N1"/>
    <property type="match status" value="1"/>
</dbReference>
<evidence type="ECO:0000256" key="8">
    <source>
        <dbReference type="SAM" id="MobiDB-lite"/>
    </source>
</evidence>
<dbReference type="CDD" id="cd20030">
    <property type="entry name" value="FH_FOXN1-like"/>
    <property type="match status" value="1"/>
</dbReference>
<dbReference type="EnsemblMetazoa" id="AAEL018187-RC">
    <property type="protein sequence ID" value="AAEL018187-PC"/>
    <property type="gene ID" value="AAEL018187"/>
</dbReference>
<evidence type="ECO:0000256" key="7">
    <source>
        <dbReference type="PROSITE-ProRule" id="PRU00089"/>
    </source>
</evidence>
<dbReference type="PROSITE" id="PS50039">
    <property type="entry name" value="FORK_HEAD_3"/>
    <property type="match status" value="1"/>
</dbReference>
<reference evidence="10" key="2">
    <citation type="submission" date="2020-05" db="UniProtKB">
        <authorList>
            <consortium name="EnsemblMetazoa"/>
        </authorList>
    </citation>
    <scope>IDENTIFICATION</scope>
    <source>
        <strain evidence="10">LVP_AGWG</strain>
    </source>
</reference>
<keyword evidence="6 7" id="KW-0539">Nucleus</keyword>
<protein>
    <recommendedName>
        <fullName evidence="9">Fork-head domain-containing protein</fullName>
    </recommendedName>
</protein>
<dbReference type="InParanoid" id="A0A6I8THF8"/>
<dbReference type="EnsemblMetazoa" id="AAEL018187-RJ">
    <property type="protein sequence ID" value="AAEL018187-PJ"/>
    <property type="gene ID" value="AAEL018187"/>
</dbReference>
<dbReference type="InterPro" id="IPR030456">
    <property type="entry name" value="TF_fork_head_CS_2"/>
</dbReference>
<dbReference type="GO" id="GO:0000981">
    <property type="term" value="F:DNA-binding transcription factor activity, RNA polymerase II-specific"/>
    <property type="evidence" value="ECO:0007669"/>
    <property type="project" value="TreeGrafter"/>
</dbReference>
<accession>A0A6I8THF8</accession>
<feature type="compositionally biased region" description="Acidic residues" evidence="8">
    <location>
        <begin position="488"/>
        <end position="529"/>
    </location>
</feature>
<dbReference type="EnsemblMetazoa" id="AAEL018187-RD">
    <property type="protein sequence ID" value="AAEL018187-PD"/>
    <property type="gene ID" value="AAEL018187"/>
</dbReference>
<evidence type="ECO:0000256" key="4">
    <source>
        <dbReference type="ARBA" id="ARBA00023125"/>
    </source>
</evidence>
<dbReference type="InterPro" id="IPR049624">
    <property type="entry name" value="FOXN1_4"/>
</dbReference>
<dbReference type="EnsemblMetazoa" id="AAEL018187-RB">
    <property type="protein sequence ID" value="AAEL018187-PB"/>
    <property type="gene ID" value="AAEL018187"/>
</dbReference>
<reference evidence="10 11" key="1">
    <citation type="submission" date="2017-06" db="EMBL/GenBank/DDBJ databases">
        <title>Aedes aegypti genome working group (AGWG) sequencing and assembly.</title>
        <authorList>
            <consortium name="Aedes aegypti Genome Working Group (AGWG)"/>
            <person name="Matthews B.J."/>
        </authorList>
    </citation>
    <scope>NUCLEOTIDE SEQUENCE [LARGE SCALE GENOMIC DNA]</scope>
    <source>
        <strain evidence="10 11">LVP_AGWG</strain>
    </source>
</reference>
<dbReference type="Proteomes" id="UP000008820">
    <property type="component" value="Chromosome 1"/>
</dbReference>
<name>A0A6I8THF8_AEDAE</name>
<feature type="domain" description="Fork-head" evidence="9">
    <location>
        <begin position="362"/>
        <end position="459"/>
    </location>
</feature>
<dbReference type="OrthoDB" id="10070006at2759"/>
<dbReference type="InterPro" id="IPR036388">
    <property type="entry name" value="WH-like_DNA-bd_sf"/>
</dbReference>
<dbReference type="EnsemblMetazoa" id="AAEL018187-RK">
    <property type="protein sequence ID" value="AAEL018187-PK"/>
    <property type="gene ID" value="AAEL018187"/>
</dbReference>
<dbReference type="InterPro" id="IPR001766">
    <property type="entry name" value="Fork_head_dom"/>
</dbReference>
<feature type="compositionally biased region" description="Basic residues" evidence="8">
    <location>
        <begin position="701"/>
        <end position="710"/>
    </location>
</feature>
<dbReference type="PROSITE" id="PS00658">
    <property type="entry name" value="FORK_HEAD_2"/>
    <property type="match status" value="1"/>
</dbReference>
<dbReference type="EnsemblMetazoa" id="AAEL018187-RF">
    <property type="protein sequence ID" value="AAEL018187-PF"/>
    <property type="gene ID" value="AAEL018187"/>
</dbReference>
<organism evidence="10 11">
    <name type="scientific">Aedes aegypti</name>
    <name type="common">Yellowfever mosquito</name>
    <name type="synonym">Culex aegypti</name>
    <dbReference type="NCBI Taxonomy" id="7159"/>
    <lineage>
        <taxon>Eukaryota</taxon>
        <taxon>Metazoa</taxon>
        <taxon>Ecdysozoa</taxon>
        <taxon>Arthropoda</taxon>
        <taxon>Hexapoda</taxon>
        <taxon>Insecta</taxon>
        <taxon>Pterygota</taxon>
        <taxon>Neoptera</taxon>
        <taxon>Endopterygota</taxon>
        <taxon>Diptera</taxon>
        <taxon>Nematocera</taxon>
        <taxon>Culicoidea</taxon>
        <taxon>Culicidae</taxon>
        <taxon>Culicinae</taxon>
        <taxon>Aedini</taxon>
        <taxon>Aedes</taxon>
        <taxon>Stegomyia</taxon>
    </lineage>
</organism>
<dbReference type="EnsemblMetazoa" id="AAEL018187-RH">
    <property type="protein sequence ID" value="AAEL018187-PH"/>
    <property type="gene ID" value="AAEL018187"/>
</dbReference>
<feature type="compositionally biased region" description="Basic and acidic residues" evidence="8">
    <location>
        <begin position="468"/>
        <end position="485"/>
    </location>
</feature>
<evidence type="ECO:0000313" key="11">
    <source>
        <dbReference type="Proteomes" id="UP000008820"/>
    </source>
</evidence>
<sequence length="717" mass="78679">MLQRLQLIIMFIKLAAKERDLMLPNFRQNMAEDTTPIMDLYVSDSMQDMLDIDIKSEVATVVGGVNEFSSLMNFDLPSLELDSNSNDAASGWCAGAPTKWPSSDIYADVGACVNPNSVMPVITSVQTSLLKSPKQNVNLNATVSALNDPTLPSPKERKSHLTFSPNTIKVPMVIQQQEVKKPTAVTGLTQIQRINGIDQVKKDLSSQMLKDEGNKIVIRNHQPANGVSSPSSGLGMGLGKGNTIKLAAGIGGLTFANGVQFKNLKNVQKITALNGTTGLNGLKRASSPARNLGTTTTVQQGQTQLISINGTTTKIYNRNFVSHNGGKPSNMMHMTNGSSTAVTAVTPKVKPSKQQGDSGFPKPAYSYSCLIAMALKNSYTGSLPVSEIYSFMCEHFPYFKTAPNGWKNSVRHNLSLNKCFEKIEKPITNGGQRKGCLWAMNPAKITKMDEEVQKWSRKDPMAIRKAMVHPEHLPMLERGEMKHGPTGESDEGENDDGDTEDHSDIEEEAVDAEEDEVDAEEEIEIEQEADSFLINTPESMEDPEGDDVDVDFDMEVPEFYDDINVDSKEGFTLEFVQKDLLSLEDEDESVYISSQPNGTHLQHQVAQQAQQQQLSFQQLQPMAKRARLDVNYSISPAASNVSTGAVNSLSTSSTAVTATNTIVHGTTTVNQIQLANGQQFQFTSNTNSSGQQQFQQIHQQQQHHHNRRKTPLVTRIA</sequence>
<dbReference type="PRINTS" id="PR00053">
    <property type="entry name" value="FORKHEAD"/>
</dbReference>
<evidence type="ECO:0000256" key="1">
    <source>
        <dbReference type="ARBA" id="ARBA00004123"/>
    </source>
</evidence>
<feature type="region of interest" description="Disordered" evidence="8">
    <location>
        <begin position="468"/>
        <end position="544"/>
    </location>
</feature>
<evidence type="ECO:0000256" key="6">
    <source>
        <dbReference type="ARBA" id="ARBA00023242"/>
    </source>
</evidence>
<dbReference type="EnsemblMetazoa" id="AAEL018187-RG">
    <property type="protein sequence ID" value="AAEL018187-PG"/>
    <property type="gene ID" value="AAEL018187"/>
</dbReference>
<evidence type="ECO:0000259" key="9">
    <source>
        <dbReference type="PROSITE" id="PS50039"/>
    </source>
</evidence>
<comment type="subcellular location">
    <subcellularLocation>
        <location evidence="1 7">Nucleus</location>
    </subcellularLocation>
</comment>
<dbReference type="GO" id="GO:0000976">
    <property type="term" value="F:transcription cis-regulatory region binding"/>
    <property type="evidence" value="ECO:0007669"/>
    <property type="project" value="TreeGrafter"/>
</dbReference>
<dbReference type="Pfam" id="PF00250">
    <property type="entry name" value="Forkhead"/>
    <property type="match status" value="1"/>
</dbReference>
<evidence type="ECO:0000256" key="2">
    <source>
        <dbReference type="ARBA" id="ARBA00022473"/>
    </source>
</evidence>
<dbReference type="EnsemblMetazoa" id="AAEL018187-RN">
    <property type="protein sequence ID" value="AAEL018187-PN"/>
    <property type="gene ID" value="AAEL018187"/>
</dbReference>
<dbReference type="AlphaFoldDB" id="A0A6I8THF8"/>
<keyword evidence="4 7" id="KW-0238">DNA-binding</keyword>
<proteinExistence type="predicted"/>
<dbReference type="GO" id="GO:0005634">
    <property type="term" value="C:nucleus"/>
    <property type="evidence" value="ECO:0007669"/>
    <property type="project" value="UniProtKB-SubCell"/>
</dbReference>
<dbReference type="PANTHER" id="PTHR46721:SF3">
    <property type="entry name" value="FORKHEAD BOX N1"/>
    <property type="match status" value="1"/>
</dbReference>
<dbReference type="EnsemblMetazoa" id="AAEL018187-RI">
    <property type="protein sequence ID" value="AAEL018187-PI"/>
    <property type="gene ID" value="AAEL018187"/>
</dbReference>
<keyword evidence="3" id="KW-0805">Transcription regulation</keyword>
<dbReference type="Gene3D" id="1.10.10.10">
    <property type="entry name" value="Winged helix-like DNA-binding domain superfamily/Winged helix DNA-binding domain"/>
    <property type="match status" value="1"/>
</dbReference>
<evidence type="ECO:0000256" key="5">
    <source>
        <dbReference type="ARBA" id="ARBA00023163"/>
    </source>
</evidence>
<keyword evidence="5" id="KW-0804">Transcription</keyword>
<dbReference type="FunFam" id="1.10.10.10:FF:000122">
    <property type="entry name" value="Forkhead box protein N1"/>
    <property type="match status" value="1"/>
</dbReference>
<dbReference type="EnsemblMetazoa" id="AAEL018187-RL">
    <property type="protein sequence ID" value="AAEL018187-PL"/>
    <property type="gene ID" value="AAEL018187"/>
</dbReference>
<dbReference type="InterPro" id="IPR036390">
    <property type="entry name" value="WH_DNA-bd_sf"/>
</dbReference>
<evidence type="ECO:0000256" key="3">
    <source>
        <dbReference type="ARBA" id="ARBA00023015"/>
    </source>
</evidence>
<evidence type="ECO:0000313" key="10">
    <source>
        <dbReference type="EnsemblMetazoa" id="AAEL018187-PK"/>
    </source>
</evidence>
<feature type="region of interest" description="Disordered" evidence="8">
    <location>
        <begin position="697"/>
        <end position="717"/>
    </location>
</feature>
<gene>
    <name evidence="10" type="primary">5572572</name>
</gene>
<keyword evidence="2" id="KW-0217">Developmental protein</keyword>
<dbReference type="SUPFAM" id="SSF46785">
    <property type="entry name" value="Winged helix' DNA-binding domain"/>
    <property type="match status" value="1"/>
</dbReference>
<keyword evidence="11" id="KW-1185">Reference proteome</keyword>